<reference evidence="3" key="1">
    <citation type="submission" date="2016-03" db="EMBL/GenBank/DDBJ databases">
        <authorList>
            <person name="Ploux O."/>
        </authorList>
    </citation>
    <scope>NUCLEOTIDE SEQUENCE</scope>
    <source>
        <strain evidence="3">UC10</strain>
    </source>
</reference>
<dbReference type="GO" id="GO:0015627">
    <property type="term" value="C:type II protein secretion system complex"/>
    <property type="evidence" value="ECO:0007669"/>
    <property type="project" value="InterPro"/>
</dbReference>
<feature type="transmembrane region" description="Helical" evidence="2">
    <location>
        <begin position="12"/>
        <end position="34"/>
    </location>
</feature>
<dbReference type="InterPro" id="IPR045584">
    <property type="entry name" value="Pilin-like"/>
</dbReference>
<dbReference type="AlphaFoldDB" id="A0A1Y5Q3G8"/>
<keyword evidence="2" id="KW-0812">Transmembrane</keyword>
<dbReference type="EMBL" id="FLTS01000001">
    <property type="protein sequence ID" value="SBV36791.1"/>
    <property type="molecule type" value="Genomic_DNA"/>
</dbReference>
<protein>
    <submittedName>
        <fullName evidence="3">Putative membrane protein</fullName>
    </submittedName>
</protein>
<name>A0A1Y5Q3G8_9GAMM</name>
<accession>A0A1Y5Q3G8</accession>
<dbReference type="Pfam" id="PF07963">
    <property type="entry name" value="N_methyl"/>
    <property type="match status" value="1"/>
</dbReference>
<evidence type="ECO:0000256" key="2">
    <source>
        <dbReference type="SAM" id="Phobius"/>
    </source>
</evidence>
<evidence type="ECO:0000313" key="3">
    <source>
        <dbReference type="EMBL" id="SBV36791.1"/>
    </source>
</evidence>
<keyword evidence="1" id="KW-0488">Methylation</keyword>
<keyword evidence="2" id="KW-0472">Membrane</keyword>
<dbReference type="GO" id="GO:0015628">
    <property type="term" value="P:protein secretion by the type II secretion system"/>
    <property type="evidence" value="ECO:0007669"/>
    <property type="project" value="InterPro"/>
</dbReference>
<dbReference type="SUPFAM" id="SSF54523">
    <property type="entry name" value="Pili subunits"/>
    <property type="match status" value="1"/>
</dbReference>
<dbReference type="InterPro" id="IPR000983">
    <property type="entry name" value="Bac_GSPG_pilin"/>
</dbReference>
<dbReference type="PROSITE" id="PS00409">
    <property type="entry name" value="PROKAR_NTER_METHYL"/>
    <property type="match status" value="1"/>
</dbReference>
<keyword evidence="2" id="KW-1133">Transmembrane helix</keyword>
<dbReference type="PRINTS" id="PR00813">
    <property type="entry name" value="BCTERIALGSPG"/>
</dbReference>
<proteinExistence type="predicted"/>
<sequence>MRSASRQHTGFTLVEVAVVAGILGLLALTMNSAFESMEQARIQNGARADAEAARQALRHFLLRNKRLPCPDNSIYGDRGREAGGSGSCPGGLDTGWLPYESLGLQLPVRAQRLRYGVHRGSGADLVAPTPGAIDGLDLEGSAGLTSALSKAASTAPSSSFPYYAATVTAAGTTCGGGDLVNPAFVLLAPATDRDADGGTYAGFDAPNLGFAAGSAKCVAAPSRPASITYDDVVIAESSSTLLGWFLASTR</sequence>
<evidence type="ECO:0000256" key="1">
    <source>
        <dbReference type="ARBA" id="ARBA00022481"/>
    </source>
</evidence>
<dbReference type="InterPro" id="IPR012902">
    <property type="entry name" value="N_methyl_site"/>
</dbReference>
<organism evidence="3">
    <name type="scientific">uncultured Stenotrophomonas sp</name>
    <dbReference type="NCBI Taxonomy" id="165438"/>
    <lineage>
        <taxon>Bacteria</taxon>
        <taxon>Pseudomonadati</taxon>
        <taxon>Pseudomonadota</taxon>
        <taxon>Gammaproteobacteria</taxon>
        <taxon>Lysobacterales</taxon>
        <taxon>Lysobacteraceae</taxon>
        <taxon>Stenotrophomonas</taxon>
        <taxon>environmental samples</taxon>
    </lineage>
</organism>
<gene>
    <name evidence="3" type="ORF">STPYR_11721</name>
</gene>